<accession>A0A9D4AVU7</accession>
<dbReference type="AlphaFoldDB" id="A0A9D4AVU7"/>
<comment type="caution">
    <text evidence="1">The sequence shown here is derived from an EMBL/GenBank/DDBJ whole genome shotgun (WGS) entry which is preliminary data.</text>
</comment>
<proteinExistence type="predicted"/>
<name>A0A9D4AVU7_9SAUR</name>
<protein>
    <submittedName>
        <fullName evidence="1">Uncharacterized protein</fullName>
    </submittedName>
</protein>
<dbReference type="EMBL" id="JAHDVG010000484">
    <property type="protein sequence ID" value="KAH1170445.1"/>
    <property type="molecule type" value="Genomic_DNA"/>
</dbReference>
<evidence type="ECO:0000313" key="2">
    <source>
        <dbReference type="Proteomes" id="UP000827986"/>
    </source>
</evidence>
<gene>
    <name evidence="1" type="ORF">KIL84_001430</name>
</gene>
<keyword evidence="2" id="KW-1185">Reference proteome</keyword>
<dbReference type="Proteomes" id="UP000827986">
    <property type="component" value="Unassembled WGS sequence"/>
</dbReference>
<sequence length="100" mass="10779">MQLGIKLYTEPGIAYSVGDQNTFSYLGAENCTAQFTHSGNVAAQSFCCFEVDSSNSSLALLPFIPSGCQSHLGAEFGQPNSFMWGETVFPPKKGRAVCWT</sequence>
<organism evidence="1 2">
    <name type="scientific">Mauremys mutica</name>
    <name type="common">yellowpond turtle</name>
    <dbReference type="NCBI Taxonomy" id="74926"/>
    <lineage>
        <taxon>Eukaryota</taxon>
        <taxon>Metazoa</taxon>
        <taxon>Chordata</taxon>
        <taxon>Craniata</taxon>
        <taxon>Vertebrata</taxon>
        <taxon>Euteleostomi</taxon>
        <taxon>Archelosauria</taxon>
        <taxon>Testudinata</taxon>
        <taxon>Testudines</taxon>
        <taxon>Cryptodira</taxon>
        <taxon>Durocryptodira</taxon>
        <taxon>Testudinoidea</taxon>
        <taxon>Geoemydidae</taxon>
        <taxon>Geoemydinae</taxon>
        <taxon>Mauremys</taxon>
    </lineage>
</organism>
<evidence type="ECO:0000313" key="1">
    <source>
        <dbReference type="EMBL" id="KAH1170445.1"/>
    </source>
</evidence>
<reference evidence="1" key="1">
    <citation type="submission" date="2021-09" db="EMBL/GenBank/DDBJ databases">
        <title>The genome of Mauremys mutica provides insights into the evolution of semi-aquatic lifestyle.</title>
        <authorList>
            <person name="Gong S."/>
            <person name="Gao Y."/>
        </authorList>
    </citation>
    <scope>NUCLEOTIDE SEQUENCE</scope>
    <source>
        <strain evidence="1">MM-2020</strain>
        <tissue evidence="1">Muscle</tissue>
    </source>
</reference>